<dbReference type="Pfam" id="PF07686">
    <property type="entry name" value="V-set"/>
    <property type="match status" value="1"/>
</dbReference>
<keyword evidence="3 9" id="KW-0732">Signal</keyword>
<accession>A0A811ZQV1</accession>
<keyword evidence="6" id="KW-1015">Disulfide bond</keyword>
<dbReference type="Proteomes" id="UP000645828">
    <property type="component" value="Unassembled WGS sequence"/>
</dbReference>
<name>A0A811ZQV1_NYCPR</name>
<evidence type="ECO:0000259" key="10">
    <source>
        <dbReference type="PROSITE" id="PS50835"/>
    </source>
</evidence>
<dbReference type="PROSITE" id="PS50835">
    <property type="entry name" value="IG_LIKE"/>
    <property type="match status" value="1"/>
</dbReference>
<dbReference type="InterPro" id="IPR013783">
    <property type="entry name" value="Ig-like_fold"/>
</dbReference>
<dbReference type="InterPro" id="IPR036179">
    <property type="entry name" value="Ig-like_dom_sf"/>
</dbReference>
<evidence type="ECO:0000256" key="5">
    <source>
        <dbReference type="ARBA" id="ARBA00023136"/>
    </source>
</evidence>
<dbReference type="SUPFAM" id="SSF48726">
    <property type="entry name" value="Immunoglobulin"/>
    <property type="match status" value="1"/>
</dbReference>
<evidence type="ECO:0000256" key="1">
    <source>
        <dbReference type="ARBA" id="ARBA00004236"/>
    </source>
</evidence>
<evidence type="ECO:0000313" key="11">
    <source>
        <dbReference type="EMBL" id="CAD7691448.1"/>
    </source>
</evidence>
<reference evidence="11" key="1">
    <citation type="submission" date="2020-12" db="EMBL/GenBank/DDBJ databases">
        <authorList>
            <consortium name="Molecular Ecology Group"/>
        </authorList>
    </citation>
    <scope>NUCLEOTIDE SEQUENCE</scope>
    <source>
        <strain evidence="11">TBG_1078</strain>
    </source>
</reference>
<evidence type="ECO:0000256" key="6">
    <source>
        <dbReference type="ARBA" id="ARBA00023157"/>
    </source>
</evidence>
<feature type="chain" id="PRO_5032981598" evidence="9">
    <location>
        <begin position="22"/>
        <end position="155"/>
    </location>
</feature>
<keyword evidence="2" id="KW-1003">Cell membrane</keyword>
<dbReference type="InterPro" id="IPR003599">
    <property type="entry name" value="Ig_sub"/>
</dbReference>
<dbReference type="PANTHER" id="PTHR19433">
    <property type="entry name" value="T-CELL RECEPTOR ALPHA CHAIN V REGION-RELATED"/>
    <property type="match status" value="1"/>
</dbReference>
<keyword evidence="5" id="KW-0472">Membrane</keyword>
<feature type="domain" description="Ig-like" evidence="10">
    <location>
        <begin position="18"/>
        <end position="107"/>
    </location>
</feature>
<dbReference type="InterPro" id="IPR013106">
    <property type="entry name" value="Ig_V-set"/>
</dbReference>
<comment type="caution">
    <text evidence="11">The sequence shown here is derived from an EMBL/GenBank/DDBJ whole genome shotgun (WGS) entry which is preliminary data.</text>
</comment>
<evidence type="ECO:0000313" key="12">
    <source>
        <dbReference type="Proteomes" id="UP000645828"/>
    </source>
</evidence>
<dbReference type="SMART" id="SM00409">
    <property type="entry name" value="IG"/>
    <property type="match status" value="1"/>
</dbReference>
<evidence type="ECO:0000256" key="9">
    <source>
        <dbReference type="SAM" id="SignalP"/>
    </source>
</evidence>
<feature type="compositionally biased region" description="Basic and acidic residues" evidence="8">
    <location>
        <begin position="139"/>
        <end position="155"/>
    </location>
</feature>
<evidence type="ECO:0000256" key="2">
    <source>
        <dbReference type="ARBA" id="ARBA00022475"/>
    </source>
</evidence>
<dbReference type="Gene3D" id="2.60.40.10">
    <property type="entry name" value="Immunoglobulins"/>
    <property type="match status" value="1"/>
</dbReference>
<protein>
    <submittedName>
        <fullName evidence="11">(raccoon dog) hypothetical protein</fullName>
    </submittedName>
</protein>
<dbReference type="GO" id="GO:0005886">
    <property type="term" value="C:plasma membrane"/>
    <property type="evidence" value="ECO:0007669"/>
    <property type="project" value="UniProtKB-SubCell"/>
</dbReference>
<dbReference type="InterPro" id="IPR052051">
    <property type="entry name" value="TCR_complex_component"/>
</dbReference>
<keyword evidence="4" id="KW-0391">Immunity</keyword>
<dbReference type="GO" id="GO:0002376">
    <property type="term" value="P:immune system process"/>
    <property type="evidence" value="ECO:0007669"/>
    <property type="project" value="UniProtKB-KW"/>
</dbReference>
<organism evidence="11 12">
    <name type="scientific">Nyctereutes procyonoides</name>
    <name type="common">Raccoon dog</name>
    <name type="synonym">Canis procyonoides</name>
    <dbReference type="NCBI Taxonomy" id="34880"/>
    <lineage>
        <taxon>Eukaryota</taxon>
        <taxon>Metazoa</taxon>
        <taxon>Chordata</taxon>
        <taxon>Craniata</taxon>
        <taxon>Vertebrata</taxon>
        <taxon>Euteleostomi</taxon>
        <taxon>Mammalia</taxon>
        <taxon>Eutheria</taxon>
        <taxon>Laurasiatheria</taxon>
        <taxon>Carnivora</taxon>
        <taxon>Caniformia</taxon>
        <taxon>Canidae</taxon>
        <taxon>Nyctereutes</taxon>
    </lineage>
</organism>
<gene>
    <name evidence="11" type="ORF">NYPRO_LOCUS24242</name>
</gene>
<dbReference type="InterPro" id="IPR007110">
    <property type="entry name" value="Ig-like_dom"/>
</dbReference>
<keyword evidence="12" id="KW-1185">Reference proteome</keyword>
<dbReference type="EMBL" id="CAJHUB010000774">
    <property type="protein sequence ID" value="CAD7691448.1"/>
    <property type="molecule type" value="Genomic_DNA"/>
</dbReference>
<proteinExistence type="predicted"/>
<sequence>MRSLTGITILLTLGIMSDTKTTQPNVMESTEEEPVHLPCNHSTISGNEYIHWYRQIRQQSPEYMIHGLKDNVTNGMATLIIAVDRKSSTLILPWITLRDAAVYYCIVREAQWDTWGCTCTLSAWWGKGVRPCTRLSETQQKRSKGEKGKEVMRKQ</sequence>
<comment type="subcellular location">
    <subcellularLocation>
        <location evidence="1">Cell membrane</location>
    </subcellularLocation>
</comment>
<evidence type="ECO:0000256" key="7">
    <source>
        <dbReference type="ARBA" id="ARBA00023180"/>
    </source>
</evidence>
<keyword evidence="7" id="KW-0325">Glycoprotein</keyword>
<dbReference type="AlphaFoldDB" id="A0A811ZQV1"/>
<evidence type="ECO:0000256" key="4">
    <source>
        <dbReference type="ARBA" id="ARBA00022859"/>
    </source>
</evidence>
<evidence type="ECO:0000256" key="8">
    <source>
        <dbReference type="SAM" id="MobiDB-lite"/>
    </source>
</evidence>
<dbReference type="GO" id="GO:0009617">
    <property type="term" value="P:response to bacterium"/>
    <property type="evidence" value="ECO:0007669"/>
    <property type="project" value="TreeGrafter"/>
</dbReference>
<evidence type="ECO:0000256" key="3">
    <source>
        <dbReference type="ARBA" id="ARBA00022729"/>
    </source>
</evidence>
<feature type="region of interest" description="Disordered" evidence="8">
    <location>
        <begin position="136"/>
        <end position="155"/>
    </location>
</feature>
<dbReference type="PANTHER" id="PTHR19433:SF86">
    <property type="entry name" value="T CELL RECEPTOR ALPHA VARIABLE 26-2"/>
    <property type="match status" value="1"/>
</dbReference>
<feature type="signal peptide" evidence="9">
    <location>
        <begin position="1"/>
        <end position="21"/>
    </location>
</feature>